<dbReference type="SUPFAM" id="SSF52540">
    <property type="entry name" value="P-loop containing nucleoside triphosphate hydrolases"/>
    <property type="match status" value="1"/>
</dbReference>
<dbReference type="CDD" id="cd19481">
    <property type="entry name" value="RecA-like_protease"/>
    <property type="match status" value="1"/>
</dbReference>
<proteinExistence type="predicted"/>
<dbReference type="STRING" id="452589.G9NL11"/>
<dbReference type="InterPro" id="IPR027417">
    <property type="entry name" value="P-loop_NTPase"/>
</dbReference>
<evidence type="ECO:0000313" key="3">
    <source>
        <dbReference type="Proteomes" id="UP000005426"/>
    </source>
</evidence>
<dbReference type="OrthoDB" id="10042665at2759"/>
<dbReference type="KEGG" id="tatv:25779125"/>
<dbReference type="InterPro" id="IPR003959">
    <property type="entry name" value="ATPase_AAA_core"/>
</dbReference>
<dbReference type="HOGENOM" id="CLU_004471_5_0_1"/>
<dbReference type="SMART" id="SM00382">
    <property type="entry name" value="AAA"/>
    <property type="match status" value="1"/>
</dbReference>
<dbReference type="Pfam" id="PF00004">
    <property type="entry name" value="AAA"/>
    <property type="match status" value="1"/>
</dbReference>
<dbReference type="Gene3D" id="3.40.50.300">
    <property type="entry name" value="P-loop containing nucleotide triphosphate hydrolases"/>
    <property type="match status" value="1"/>
</dbReference>
<dbReference type="InterPro" id="IPR003593">
    <property type="entry name" value="AAA+_ATPase"/>
</dbReference>
<reference evidence="2 3" key="1">
    <citation type="journal article" date="2011" name="Genome Biol.">
        <title>Comparative genome sequence analysis underscores mycoparasitism as the ancestral life style of Trichoderma.</title>
        <authorList>
            <person name="Kubicek C.P."/>
            <person name="Herrera-Estrella A."/>
            <person name="Seidl-Seiboth V."/>
            <person name="Martinez D.A."/>
            <person name="Druzhinina I.S."/>
            <person name="Thon M."/>
            <person name="Zeilinger S."/>
            <person name="Casas-Flores S."/>
            <person name="Horwitz B.A."/>
            <person name="Mukherjee P.K."/>
            <person name="Mukherjee M."/>
            <person name="Kredics L."/>
            <person name="Alcaraz L.D."/>
            <person name="Aerts A."/>
            <person name="Antal Z."/>
            <person name="Atanasova L."/>
            <person name="Cervantes-Badillo M.G."/>
            <person name="Challacombe J."/>
            <person name="Chertkov O."/>
            <person name="McCluskey K."/>
            <person name="Coulpier F."/>
            <person name="Deshpande N."/>
            <person name="von Doehren H."/>
            <person name="Ebbole D.J."/>
            <person name="Esquivel-Naranjo E.U."/>
            <person name="Fekete E."/>
            <person name="Flipphi M."/>
            <person name="Glaser F."/>
            <person name="Gomez-Rodriguez E.Y."/>
            <person name="Gruber S."/>
            <person name="Han C."/>
            <person name="Henrissat B."/>
            <person name="Hermosa R."/>
            <person name="Hernandez-Onate M."/>
            <person name="Karaffa L."/>
            <person name="Kosti I."/>
            <person name="Le Crom S."/>
            <person name="Lindquist E."/>
            <person name="Lucas S."/>
            <person name="Luebeck M."/>
            <person name="Luebeck P.S."/>
            <person name="Margeot A."/>
            <person name="Metz B."/>
            <person name="Misra M."/>
            <person name="Nevalainen H."/>
            <person name="Omann M."/>
            <person name="Packer N."/>
            <person name="Perrone G."/>
            <person name="Uresti-Rivera E.E."/>
            <person name="Salamov A."/>
            <person name="Schmoll M."/>
            <person name="Seiboth B."/>
            <person name="Shapiro H."/>
            <person name="Sukno S."/>
            <person name="Tamayo-Ramos J.A."/>
            <person name="Tisch D."/>
            <person name="Wiest A."/>
            <person name="Wilkinson H.H."/>
            <person name="Zhang M."/>
            <person name="Coutinho P.M."/>
            <person name="Kenerley C.M."/>
            <person name="Monte E."/>
            <person name="Baker S.E."/>
            <person name="Grigoriev I.V."/>
        </authorList>
    </citation>
    <scope>NUCLEOTIDE SEQUENCE [LARGE SCALE GENOMIC DNA]</scope>
    <source>
        <strain evidence="3">ATCC 20476 / IMI 206040</strain>
    </source>
</reference>
<dbReference type="PANTHER" id="PTHR46411">
    <property type="entry name" value="FAMILY ATPASE, PUTATIVE-RELATED"/>
    <property type="match status" value="1"/>
</dbReference>
<dbReference type="OMA" id="HICEIEW"/>
<dbReference type="GO" id="GO:0016887">
    <property type="term" value="F:ATP hydrolysis activity"/>
    <property type="evidence" value="ECO:0007669"/>
    <property type="project" value="InterPro"/>
</dbReference>
<name>G9NL11_HYPAI</name>
<organism evidence="2 3">
    <name type="scientific">Hypocrea atroviridis (strain ATCC 20476 / IMI 206040)</name>
    <name type="common">Trichoderma atroviride</name>
    <dbReference type="NCBI Taxonomy" id="452589"/>
    <lineage>
        <taxon>Eukaryota</taxon>
        <taxon>Fungi</taxon>
        <taxon>Dikarya</taxon>
        <taxon>Ascomycota</taxon>
        <taxon>Pezizomycotina</taxon>
        <taxon>Sordariomycetes</taxon>
        <taxon>Hypocreomycetidae</taxon>
        <taxon>Hypocreales</taxon>
        <taxon>Hypocreaceae</taxon>
        <taxon>Trichoderma</taxon>
    </lineage>
</organism>
<dbReference type="eggNOG" id="KOG0742">
    <property type="taxonomic scope" value="Eukaryota"/>
</dbReference>
<dbReference type="PANTHER" id="PTHR46411:SF2">
    <property type="entry name" value="AAA+ ATPASE DOMAIN-CONTAINING PROTEIN"/>
    <property type="match status" value="1"/>
</dbReference>
<comment type="caution">
    <text evidence="2">The sequence shown here is derived from an EMBL/GenBank/DDBJ whole genome shotgun (WGS) entry which is preliminary data.</text>
</comment>
<protein>
    <recommendedName>
        <fullName evidence="1">AAA+ ATPase domain-containing protein</fullName>
    </recommendedName>
</protein>
<dbReference type="GO" id="GO:0005524">
    <property type="term" value="F:ATP binding"/>
    <property type="evidence" value="ECO:0007669"/>
    <property type="project" value="InterPro"/>
</dbReference>
<dbReference type="GeneID" id="25779125"/>
<dbReference type="Pfam" id="PF23232">
    <property type="entry name" value="AAA_lid_13"/>
    <property type="match status" value="1"/>
</dbReference>
<dbReference type="AlphaFoldDB" id="G9NL11"/>
<sequence>MFIEQETPSEPDIYLLPRTILGFNLRRKQWEDLNVDLIKEISWNKDAFKHLVADPETKELVQTLVTNKIAAERGTDLIQNKGNGLIMLLHGGPGTGKTFTAESVAEMAEKPLYAVTCGDIGTEPEKTEKYLESVFHLGKMWGCVVLLDEAEVFLEQRSLNDLARNALVSVFLRALEYYDGILILTSNRVGTFDEAFKSRIQLALHYKPLTQPQRARIWLNFFSHLKSLEENTIDYDDIESYIDELSEHEMNGRQIRNVITTARQWAQFRDSRMKAIHLMDTIKVTGKFDTYIKDVKEGYSDDQIARGDGVR</sequence>
<evidence type="ECO:0000313" key="2">
    <source>
        <dbReference type="EMBL" id="EHK48579.1"/>
    </source>
</evidence>
<accession>G9NL11</accession>
<dbReference type="Proteomes" id="UP000005426">
    <property type="component" value="Unassembled WGS sequence"/>
</dbReference>
<feature type="domain" description="AAA+ ATPase" evidence="1">
    <location>
        <begin position="83"/>
        <end position="210"/>
    </location>
</feature>
<evidence type="ECO:0000259" key="1">
    <source>
        <dbReference type="SMART" id="SM00382"/>
    </source>
</evidence>
<gene>
    <name evidence="2" type="ORF">TRIATDRAFT_262278</name>
</gene>
<dbReference type="EMBL" id="ABDG02000018">
    <property type="protein sequence ID" value="EHK48579.1"/>
    <property type="molecule type" value="Genomic_DNA"/>
</dbReference>
<dbReference type="InterPro" id="IPR056599">
    <property type="entry name" value="AAA_lid_fung"/>
</dbReference>
<keyword evidence="3" id="KW-1185">Reference proteome</keyword>